<dbReference type="PROSITE" id="PS50231">
    <property type="entry name" value="RICIN_B_LECTIN"/>
    <property type="match status" value="1"/>
</dbReference>
<dbReference type="OrthoDB" id="9760550at2"/>
<keyword evidence="1" id="KW-0812">Transmembrane</keyword>
<reference evidence="3 4" key="1">
    <citation type="submission" date="2019-08" db="EMBL/GenBank/DDBJ databases">
        <title>Complete genome sequence of Terriglobus albidus strain ORNL.</title>
        <authorList>
            <person name="Podar M."/>
        </authorList>
    </citation>
    <scope>NUCLEOTIDE SEQUENCE [LARGE SCALE GENOMIC DNA]</scope>
    <source>
        <strain evidence="3 4">ORNL</strain>
    </source>
</reference>
<name>A0A5B9EEV9_9BACT</name>
<dbReference type="KEGG" id="talb:FTW19_17680"/>
<keyword evidence="4" id="KW-1185">Reference proteome</keyword>
<dbReference type="CDD" id="cd00161">
    <property type="entry name" value="beta-trefoil_Ricin-like"/>
    <property type="match status" value="1"/>
</dbReference>
<evidence type="ECO:0000313" key="4">
    <source>
        <dbReference type="Proteomes" id="UP000321820"/>
    </source>
</evidence>
<keyword evidence="1" id="KW-1133">Transmembrane helix</keyword>
<evidence type="ECO:0000259" key="2">
    <source>
        <dbReference type="SMART" id="SM00458"/>
    </source>
</evidence>
<dbReference type="InterPro" id="IPR000772">
    <property type="entry name" value="Ricin_B_lectin"/>
</dbReference>
<proteinExistence type="predicted"/>
<dbReference type="Proteomes" id="UP000321820">
    <property type="component" value="Chromosome"/>
</dbReference>
<dbReference type="SUPFAM" id="SSF50370">
    <property type="entry name" value="Ricin B-like lectins"/>
    <property type="match status" value="1"/>
</dbReference>
<feature type="domain" description="Ricin B lectin" evidence="2">
    <location>
        <begin position="142"/>
        <end position="279"/>
    </location>
</feature>
<keyword evidence="1" id="KW-0472">Membrane</keyword>
<dbReference type="Pfam" id="PF14200">
    <property type="entry name" value="RicinB_lectin_2"/>
    <property type="match status" value="1"/>
</dbReference>
<dbReference type="InterPro" id="IPR035992">
    <property type="entry name" value="Ricin_B-like_lectins"/>
</dbReference>
<dbReference type="SMART" id="SM00458">
    <property type="entry name" value="RICIN"/>
    <property type="match status" value="1"/>
</dbReference>
<protein>
    <recommendedName>
        <fullName evidence="2">Ricin B lectin domain-containing protein</fullName>
    </recommendedName>
</protein>
<evidence type="ECO:0000313" key="3">
    <source>
        <dbReference type="EMBL" id="QEE29655.1"/>
    </source>
</evidence>
<dbReference type="Gene3D" id="2.80.10.50">
    <property type="match status" value="1"/>
</dbReference>
<feature type="transmembrane region" description="Helical" evidence="1">
    <location>
        <begin position="73"/>
        <end position="92"/>
    </location>
</feature>
<gene>
    <name evidence="3" type="ORF">FTW19_17680</name>
</gene>
<accession>A0A5B9EEV9</accession>
<dbReference type="EMBL" id="CP042806">
    <property type="protein sequence ID" value="QEE29655.1"/>
    <property type="molecule type" value="Genomic_DNA"/>
</dbReference>
<dbReference type="RefSeq" id="WP_147648852.1">
    <property type="nucleotide sequence ID" value="NZ_CP042806.1"/>
</dbReference>
<evidence type="ECO:0000256" key="1">
    <source>
        <dbReference type="SAM" id="Phobius"/>
    </source>
</evidence>
<sequence length="280" mass="29782">MNLEGVVSELVTGTVSIFTLRTKEGAQTHVQAEHVPPGLKNGDTVRITGHNPPDPPFVADSVVRLTVPSSSKWKWITAGAAVCLVVALMLLLRAPEQSRRQVPDDTVISTQPVVPPQEVKHAVPAPSPSDPVAVPTPLTPPAGIASIMNVNSTLCLSPAGGTNNLNEQVVQFVCDKDAARVWRFSIIDGDIVKIINGKSGLCLTIAGGRADINAPAVQYTCDGDPSRRWRFAAIDAKTFRLVNLHSNLCLTIAGGDSSLNMTAVQYACDADPSRTWRIAP</sequence>
<organism evidence="3 4">
    <name type="scientific">Terriglobus albidus</name>
    <dbReference type="NCBI Taxonomy" id="1592106"/>
    <lineage>
        <taxon>Bacteria</taxon>
        <taxon>Pseudomonadati</taxon>
        <taxon>Acidobacteriota</taxon>
        <taxon>Terriglobia</taxon>
        <taxon>Terriglobales</taxon>
        <taxon>Acidobacteriaceae</taxon>
        <taxon>Terriglobus</taxon>
    </lineage>
</organism>
<dbReference type="AlphaFoldDB" id="A0A5B9EEV9"/>